<keyword evidence="1" id="KW-0732">Signal</keyword>
<dbReference type="RefSeq" id="WP_190476368.1">
    <property type="nucleotide sequence ID" value="NZ_JACJSG010000036.1"/>
</dbReference>
<name>A0ABR8DA53_9NOST</name>
<evidence type="ECO:0000313" key="2">
    <source>
        <dbReference type="EMBL" id="MBD2503509.1"/>
    </source>
</evidence>
<keyword evidence="3" id="KW-1185">Reference proteome</keyword>
<feature type="chain" id="PRO_5045131421" evidence="1">
    <location>
        <begin position="28"/>
        <end position="140"/>
    </location>
</feature>
<comment type="caution">
    <text evidence="2">The sequence shown here is derived from an EMBL/GenBank/DDBJ whole genome shotgun (WGS) entry which is preliminary data.</text>
</comment>
<proteinExistence type="predicted"/>
<dbReference type="EMBL" id="JACJSG010000036">
    <property type="protein sequence ID" value="MBD2503509.1"/>
    <property type="molecule type" value="Genomic_DNA"/>
</dbReference>
<sequence>MKVVNSLLISGLLSLPMVISVAPEAKADLIVCSRSTDKAFVAKAWYSGGDWITSGWTHINPGQCETILIGDMRKVPAYIYASDQDWQPWELEGRKTSIFCVQQKPFRIENADGECGTNMIPKSFYQVVSPDNYDYTLRLR</sequence>
<reference evidence="2 3" key="1">
    <citation type="journal article" date="2020" name="ISME J.">
        <title>Comparative genomics reveals insights into cyanobacterial evolution and habitat adaptation.</title>
        <authorList>
            <person name="Chen M.Y."/>
            <person name="Teng W.K."/>
            <person name="Zhao L."/>
            <person name="Hu C.X."/>
            <person name="Zhou Y.K."/>
            <person name="Han B.P."/>
            <person name="Song L.R."/>
            <person name="Shu W.S."/>
        </authorList>
    </citation>
    <scope>NUCLEOTIDE SEQUENCE [LARGE SCALE GENOMIC DNA]</scope>
    <source>
        <strain evidence="2 3">FACHB-119</strain>
    </source>
</reference>
<feature type="signal peptide" evidence="1">
    <location>
        <begin position="1"/>
        <end position="27"/>
    </location>
</feature>
<dbReference type="Pfam" id="PF06282">
    <property type="entry name" value="DUF1036"/>
    <property type="match status" value="1"/>
</dbReference>
<evidence type="ECO:0000313" key="3">
    <source>
        <dbReference type="Proteomes" id="UP000661112"/>
    </source>
</evidence>
<dbReference type="Proteomes" id="UP000661112">
    <property type="component" value="Unassembled WGS sequence"/>
</dbReference>
<protein>
    <submittedName>
        <fullName evidence="2">DUF1036 domain-containing protein</fullName>
    </submittedName>
</protein>
<accession>A0ABR8DA53</accession>
<evidence type="ECO:0000256" key="1">
    <source>
        <dbReference type="SAM" id="SignalP"/>
    </source>
</evidence>
<gene>
    <name evidence="2" type="ORF">H6G83_23365</name>
</gene>
<organism evidence="2 3">
    <name type="scientific">Anabaena azotica FACHB-119</name>
    <dbReference type="NCBI Taxonomy" id="947527"/>
    <lineage>
        <taxon>Bacteria</taxon>
        <taxon>Bacillati</taxon>
        <taxon>Cyanobacteriota</taxon>
        <taxon>Cyanophyceae</taxon>
        <taxon>Nostocales</taxon>
        <taxon>Nostocaceae</taxon>
        <taxon>Anabaena</taxon>
        <taxon>Anabaena azotica</taxon>
    </lineage>
</organism>
<dbReference type="InterPro" id="IPR009380">
    <property type="entry name" value="DUF1036"/>
</dbReference>